<organism evidence="2 3">
    <name type="scientific">Diabrotica virgifera virgifera</name>
    <name type="common">western corn rootworm</name>
    <dbReference type="NCBI Taxonomy" id="50390"/>
    <lineage>
        <taxon>Eukaryota</taxon>
        <taxon>Metazoa</taxon>
        <taxon>Ecdysozoa</taxon>
        <taxon>Arthropoda</taxon>
        <taxon>Hexapoda</taxon>
        <taxon>Insecta</taxon>
        <taxon>Pterygota</taxon>
        <taxon>Neoptera</taxon>
        <taxon>Endopterygota</taxon>
        <taxon>Coleoptera</taxon>
        <taxon>Polyphaga</taxon>
        <taxon>Cucujiformia</taxon>
        <taxon>Chrysomeloidea</taxon>
        <taxon>Chrysomelidae</taxon>
        <taxon>Galerucinae</taxon>
        <taxon>Diabroticina</taxon>
        <taxon>Diabroticites</taxon>
        <taxon>Diabrotica</taxon>
    </lineage>
</organism>
<keyword evidence="1" id="KW-1133">Transmembrane helix</keyword>
<evidence type="ECO:0000313" key="2">
    <source>
        <dbReference type="EnsemblMetazoa" id="XP_050499789.1"/>
    </source>
</evidence>
<dbReference type="RefSeq" id="XP_050499789.1">
    <property type="nucleotide sequence ID" value="XM_050643832.1"/>
</dbReference>
<dbReference type="GeneID" id="126880124"/>
<evidence type="ECO:0000313" key="3">
    <source>
        <dbReference type="Proteomes" id="UP001652700"/>
    </source>
</evidence>
<protein>
    <submittedName>
        <fullName evidence="2">Uncharacterized protein</fullName>
    </submittedName>
</protein>
<keyword evidence="1" id="KW-0472">Membrane</keyword>
<feature type="transmembrane region" description="Helical" evidence="1">
    <location>
        <begin position="6"/>
        <end position="26"/>
    </location>
</feature>
<keyword evidence="3" id="KW-1185">Reference proteome</keyword>
<evidence type="ECO:0000256" key="1">
    <source>
        <dbReference type="SAM" id="Phobius"/>
    </source>
</evidence>
<reference evidence="2" key="1">
    <citation type="submission" date="2025-05" db="UniProtKB">
        <authorList>
            <consortium name="EnsemblMetazoa"/>
        </authorList>
    </citation>
    <scope>IDENTIFICATION</scope>
</reference>
<dbReference type="Proteomes" id="UP001652700">
    <property type="component" value="Unplaced"/>
</dbReference>
<name>A0ABM5JPC9_DIAVI</name>
<accession>A0ABM5JPC9</accession>
<keyword evidence="1" id="KW-0812">Transmembrane</keyword>
<proteinExistence type="predicted"/>
<sequence length="79" mass="9086">MEPLAIIIPVYSVVLLMLLLQILWAFKIKKKLYKMIDEGYYFLELETGWGRKVLKPIPPGNVDLSSGSPRLISNIIIRQ</sequence>
<dbReference type="EnsemblMetazoa" id="XM_050643832.1">
    <property type="protein sequence ID" value="XP_050499789.1"/>
    <property type="gene ID" value="LOC126880124"/>
</dbReference>